<dbReference type="Pfam" id="PF01535">
    <property type="entry name" value="PPR"/>
    <property type="match status" value="2"/>
</dbReference>
<protein>
    <recommendedName>
        <fullName evidence="5">Pentatricopeptide repeat-containing protein</fullName>
    </recommendedName>
</protein>
<proteinExistence type="predicted"/>
<dbReference type="GO" id="GO:0007005">
    <property type="term" value="P:mitochondrion organization"/>
    <property type="evidence" value="ECO:0007669"/>
    <property type="project" value="TreeGrafter"/>
</dbReference>
<name>A0AAP0PWN8_9MAGN</name>
<dbReference type="AlphaFoldDB" id="A0AAP0PWN8"/>
<evidence type="ECO:0008006" key="5">
    <source>
        <dbReference type="Google" id="ProtNLM"/>
    </source>
</evidence>
<dbReference type="NCBIfam" id="TIGR00756">
    <property type="entry name" value="PPR"/>
    <property type="match status" value="6"/>
</dbReference>
<dbReference type="InterPro" id="IPR002885">
    <property type="entry name" value="PPR_rpt"/>
</dbReference>
<keyword evidence="4" id="KW-1185">Reference proteome</keyword>
<comment type="caution">
    <text evidence="3">The sequence shown here is derived from an EMBL/GenBank/DDBJ whole genome shotgun (WGS) entry which is preliminary data.</text>
</comment>
<dbReference type="GO" id="GO:0006396">
    <property type="term" value="P:RNA processing"/>
    <property type="evidence" value="ECO:0007669"/>
    <property type="project" value="TreeGrafter"/>
</dbReference>
<dbReference type="GO" id="GO:0003729">
    <property type="term" value="F:mRNA binding"/>
    <property type="evidence" value="ECO:0007669"/>
    <property type="project" value="TreeGrafter"/>
</dbReference>
<dbReference type="Gene3D" id="1.25.40.10">
    <property type="entry name" value="Tetratricopeptide repeat domain"/>
    <property type="match status" value="3"/>
</dbReference>
<dbReference type="InterPro" id="IPR051114">
    <property type="entry name" value="Mito_RNA_Proc_CCM1"/>
</dbReference>
<dbReference type="PROSITE" id="PS51375">
    <property type="entry name" value="PPR"/>
    <property type="match status" value="3"/>
</dbReference>
<dbReference type="PANTHER" id="PTHR47934:SF6">
    <property type="entry name" value="MITOCHONDRIAL GROUP I INTRON SPLICING FACTOR CCM1-RELATED"/>
    <property type="match status" value="1"/>
</dbReference>
<reference evidence="3 4" key="1">
    <citation type="submission" date="2024-01" db="EMBL/GenBank/DDBJ databases">
        <title>Genome assemblies of Stephania.</title>
        <authorList>
            <person name="Yang L."/>
        </authorList>
    </citation>
    <scope>NUCLEOTIDE SEQUENCE [LARGE SCALE GENOMIC DNA]</scope>
    <source>
        <strain evidence="3">QJT</strain>
        <tissue evidence="3">Leaf</tissue>
    </source>
</reference>
<evidence type="ECO:0000313" key="3">
    <source>
        <dbReference type="EMBL" id="KAK9155531.1"/>
    </source>
</evidence>
<organism evidence="3 4">
    <name type="scientific">Stephania japonica</name>
    <dbReference type="NCBI Taxonomy" id="461633"/>
    <lineage>
        <taxon>Eukaryota</taxon>
        <taxon>Viridiplantae</taxon>
        <taxon>Streptophyta</taxon>
        <taxon>Embryophyta</taxon>
        <taxon>Tracheophyta</taxon>
        <taxon>Spermatophyta</taxon>
        <taxon>Magnoliopsida</taxon>
        <taxon>Ranunculales</taxon>
        <taxon>Menispermaceae</taxon>
        <taxon>Menispermoideae</taxon>
        <taxon>Cissampelideae</taxon>
        <taxon>Stephania</taxon>
    </lineage>
</organism>
<dbReference type="GO" id="GO:0005739">
    <property type="term" value="C:mitochondrion"/>
    <property type="evidence" value="ECO:0007669"/>
    <property type="project" value="TreeGrafter"/>
</dbReference>
<sequence length="361" mass="40857">MKPPMKKSSSLLLLCRFFSHINKSVGCVAKTTSTHDDGHGSHRSPLLEDVLKRLIANTSYAPHAIKAIDSAASSNLDLSFQTFLTIKTFVLSGDYHLAEMHYDAGGSVPKDSNYMPYLLESMIICYCRLGKFDKANKLMNKLFQYDGCYPSRLPYNLLLHGLCGRKKVMEALCVFNRMVVIDVGIFPSIRSYYSLIHGLCLNGKFVDAFHVFNVMIKSGTQPTSLIYETLVIHFCKWGRVDCAESLCEEMEDQFHALSTNKIVYNYLIYQYCKEQKMENALSVLMRMVDKGCELDSYTYKSLIHGFHAAGNVEAVLSFYEMMVVKGFIPDVSCQILNSECYKDRKCAQVDGKTNAIHSKQE</sequence>
<feature type="repeat" description="PPR" evidence="2">
    <location>
        <begin position="188"/>
        <end position="222"/>
    </location>
</feature>
<dbReference type="PANTHER" id="PTHR47934">
    <property type="entry name" value="PENTATRICOPEPTIDE REPEAT-CONTAINING PROTEIN PET309, MITOCHONDRIAL"/>
    <property type="match status" value="1"/>
</dbReference>
<evidence type="ECO:0000256" key="2">
    <source>
        <dbReference type="PROSITE-ProRule" id="PRU00708"/>
    </source>
</evidence>
<feature type="repeat" description="PPR" evidence="2">
    <location>
        <begin position="295"/>
        <end position="329"/>
    </location>
</feature>
<feature type="repeat" description="PPR" evidence="2">
    <location>
        <begin position="260"/>
        <end position="294"/>
    </location>
</feature>
<dbReference type="Pfam" id="PF13041">
    <property type="entry name" value="PPR_2"/>
    <property type="match status" value="2"/>
</dbReference>
<gene>
    <name evidence="3" type="ORF">Sjap_003011</name>
</gene>
<dbReference type="Proteomes" id="UP001417504">
    <property type="component" value="Unassembled WGS sequence"/>
</dbReference>
<keyword evidence="1" id="KW-0677">Repeat</keyword>
<dbReference type="InterPro" id="IPR011990">
    <property type="entry name" value="TPR-like_helical_dom_sf"/>
</dbReference>
<dbReference type="SUPFAM" id="SSF81901">
    <property type="entry name" value="HCP-like"/>
    <property type="match status" value="1"/>
</dbReference>
<evidence type="ECO:0000256" key="1">
    <source>
        <dbReference type="ARBA" id="ARBA00022737"/>
    </source>
</evidence>
<accession>A0AAP0PWN8</accession>
<evidence type="ECO:0000313" key="4">
    <source>
        <dbReference type="Proteomes" id="UP001417504"/>
    </source>
</evidence>
<dbReference type="EMBL" id="JBBNAE010000001">
    <property type="protein sequence ID" value="KAK9155531.1"/>
    <property type="molecule type" value="Genomic_DNA"/>
</dbReference>